<gene>
    <name evidence="1" type="ORF">OCV57_05075</name>
</gene>
<dbReference type="RefSeq" id="WP_041337536.1">
    <property type="nucleotide sequence ID" value="NZ_JAOQJZ010000004.1"/>
</dbReference>
<evidence type="ECO:0000313" key="1">
    <source>
        <dbReference type="EMBL" id="MCU6705301.1"/>
    </source>
</evidence>
<proteinExistence type="predicted"/>
<keyword evidence="2" id="KW-1185">Reference proteome</keyword>
<dbReference type="AlphaFoldDB" id="A0AAE3LLV5"/>
<dbReference type="Gene3D" id="3.30.420.280">
    <property type="match status" value="1"/>
</dbReference>
<dbReference type="Proteomes" id="UP001208131">
    <property type="component" value="Unassembled WGS sequence"/>
</dbReference>
<accession>A0AAE3LLV5</accession>
<name>A0AAE3LLV5_9FIRM</name>
<reference evidence="1 2" key="1">
    <citation type="journal article" date="2021" name="ISME Commun">
        <title>Automated analysis of genomic sequences facilitates high-throughput and comprehensive description of bacteria.</title>
        <authorList>
            <person name="Hitch T.C.A."/>
        </authorList>
    </citation>
    <scope>NUCLEOTIDE SEQUENCE [LARGE SCALE GENOMIC DNA]</scope>
    <source>
        <strain evidence="1 2">Sanger_31</strain>
    </source>
</reference>
<organism evidence="1 2">
    <name type="scientific">Hominimerdicola aceti</name>
    <dbReference type="NCBI Taxonomy" id="2981726"/>
    <lineage>
        <taxon>Bacteria</taxon>
        <taxon>Bacillati</taxon>
        <taxon>Bacillota</taxon>
        <taxon>Clostridia</taxon>
        <taxon>Eubacteriales</taxon>
        <taxon>Oscillospiraceae</taxon>
        <taxon>Hominimerdicola</taxon>
    </lineage>
</organism>
<dbReference type="InterPro" id="IPR027417">
    <property type="entry name" value="P-loop_NTPase"/>
</dbReference>
<evidence type="ECO:0000313" key="2">
    <source>
        <dbReference type="Proteomes" id="UP001208131"/>
    </source>
</evidence>
<sequence>MARTTKPEKRKKTIPYNFGDKHKAYIRKSQDCMINVAEGAVRAGKTVDNVLAFCHELKTTKDKIHLASASTLGNAKIILGDCNGFGIEHFFRGQCRWGKYKGNEALIIKGKDTGFKTRIVIFSGAMLASSYKSIRGNSYGMWIGTEINLHHKSFVQEAFNRSIAADKRKIWWDLNPDNPKSWIYTEYIDKYQQDAADCKFLGGYNYAHFTIDDNINISDQRKAEVKSQYDPTSIWYKRDILGLRIAAEGLIFQSFANDPEKYIIPESQLDKSKITSIQIGIDFGGNKSKTTFVATAFIEGFKKLVVIADHKIDGGKGEVGPDTIYTAFIKFVKTLYMRFNPLLIKFAWADNENQAVINGLRVACARARLMVKIVDCYKAPRNDRISMLTSLMAQGRFWVLDICKNVIGSLSEQIWDPKIPDRDERLDDGTCDIDTADALEYSFSKFIKPLTLAGGENI</sequence>
<protein>
    <submittedName>
        <fullName evidence="1">PBSX family phage terminase large subunit</fullName>
    </submittedName>
</protein>
<dbReference type="EMBL" id="JAOQJZ010000004">
    <property type="protein sequence ID" value="MCU6705301.1"/>
    <property type="molecule type" value="Genomic_DNA"/>
</dbReference>
<comment type="caution">
    <text evidence="1">The sequence shown here is derived from an EMBL/GenBank/DDBJ whole genome shotgun (WGS) entry which is preliminary data.</text>
</comment>
<dbReference type="Gene3D" id="3.40.50.300">
    <property type="entry name" value="P-loop containing nucleotide triphosphate hydrolases"/>
    <property type="match status" value="1"/>
</dbReference>